<name>A0ABX0QM63_9BACT</name>
<evidence type="ECO:0000313" key="2">
    <source>
        <dbReference type="Proteomes" id="UP000606008"/>
    </source>
</evidence>
<organism evidence="1 2">
    <name type="scientific">Fibrivirga algicola</name>
    <dbReference type="NCBI Taxonomy" id="2950420"/>
    <lineage>
        <taxon>Bacteria</taxon>
        <taxon>Pseudomonadati</taxon>
        <taxon>Bacteroidota</taxon>
        <taxon>Cytophagia</taxon>
        <taxon>Cytophagales</taxon>
        <taxon>Spirosomataceae</taxon>
        <taxon>Fibrivirga</taxon>
    </lineage>
</organism>
<dbReference type="InterPro" id="IPR010732">
    <property type="entry name" value="T6SS_TssG-like"/>
</dbReference>
<evidence type="ECO:0000313" key="1">
    <source>
        <dbReference type="EMBL" id="NID12112.1"/>
    </source>
</evidence>
<proteinExistence type="predicted"/>
<dbReference type="RefSeq" id="WP_166692964.1">
    <property type="nucleotide sequence ID" value="NZ_WAEL01000006.1"/>
</dbReference>
<dbReference type="Pfam" id="PF06996">
    <property type="entry name" value="T6SS_TssG"/>
    <property type="match status" value="1"/>
</dbReference>
<dbReference type="EMBL" id="WAEL01000006">
    <property type="protein sequence ID" value="NID12112.1"/>
    <property type="molecule type" value="Genomic_DNA"/>
</dbReference>
<dbReference type="Proteomes" id="UP000606008">
    <property type="component" value="Unassembled WGS sequence"/>
</dbReference>
<gene>
    <name evidence="1" type="ORF">F7231_18210</name>
</gene>
<protein>
    <submittedName>
        <fullName evidence="1">Type VI secretion system baseplate subunit TssG</fullName>
    </submittedName>
</protein>
<reference evidence="2" key="2">
    <citation type="submission" date="2023-07" db="EMBL/GenBank/DDBJ databases">
        <authorList>
            <person name="Jung D.-H."/>
        </authorList>
    </citation>
    <scope>NUCLEOTIDE SEQUENCE [LARGE SCALE GENOMIC DNA]</scope>
    <source>
        <strain evidence="2">JA-25</strain>
    </source>
</reference>
<accession>A0ABX0QM63</accession>
<sequence>MLQPTDIELLLNQAPTRRLRFEHIVNELVDVGLLTYDQLVISPERTTAYNFERDVREIRERTNDQHQSYWQFGIPRDSFYDTLPERLFHKAKKRTKGDDEWAEIRRQEETQEKESRLFFLPFDNQFNRQRAAIARFESQTLAGNDEQLVAELLRLVAPEAETSSLTPMQRATLFLLITQAHSLVGNWPQTALYMSHFLGVPVHIRYGQQAAGQSPKQVDEATPWQPNRLGDGKLGLDWVLPQPAIVDDGGLIQLTIRPLTADQLPGFLPDGPGQRQLQLLAGYLFPVDADWQLDLQTDTRTLDDGFQLSDLHTAGRLGLTTTLAA</sequence>
<comment type="caution">
    <text evidence="1">The sequence shown here is derived from an EMBL/GenBank/DDBJ whole genome shotgun (WGS) entry which is preliminary data.</text>
</comment>
<keyword evidence="2" id="KW-1185">Reference proteome</keyword>
<reference evidence="2" key="1">
    <citation type="submission" date="2019-09" db="EMBL/GenBank/DDBJ databases">
        <authorList>
            <person name="Jung D.-H."/>
        </authorList>
    </citation>
    <scope>NUCLEOTIDE SEQUENCE [LARGE SCALE GENOMIC DNA]</scope>
    <source>
        <strain evidence="2">JA-25</strain>
    </source>
</reference>